<dbReference type="OrthoDB" id="5419608at2759"/>
<organism evidence="2 3">
    <name type="scientific">Melanomma pulvis-pyrius CBS 109.77</name>
    <dbReference type="NCBI Taxonomy" id="1314802"/>
    <lineage>
        <taxon>Eukaryota</taxon>
        <taxon>Fungi</taxon>
        <taxon>Dikarya</taxon>
        <taxon>Ascomycota</taxon>
        <taxon>Pezizomycotina</taxon>
        <taxon>Dothideomycetes</taxon>
        <taxon>Pleosporomycetidae</taxon>
        <taxon>Pleosporales</taxon>
        <taxon>Melanommataceae</taxon>
        <taxon>Melanomma</taxon>
    </lineage>
</organism>
<keyword evidence="1" id="KW-0732">Signal</keyword>
<evidence type="ECO:0000256" key="1">
    <source>
        <dbReference type="SAM" id="SignalP"/>
    </source>
</evidence>
<keyword evidence="3" id="KW-1185">Reference proteome</keyword>
<name>A0A6A6X6S6_9PLEO</name>
<dbReference type="Proteomes" id="UP000799757">
    <property type="component" value="Unassembled WGS sequence"/>
</dbReference>
<gene>
    <name evidence="2" type="ORF">K505DRAFT_326727</name>
</gene>
<accession>A0A6A6X6S6</accession>
<feature type="chain" id="PRO_5025651741" evidence="1">
    <location>
        <begin position="19"/>
        <end position="188"/>
    </location>
</feature>
<evidence type="ECO:0000313" key="3">
    <source>
        <dbReference type="Proteomes" id="UP000799757"/>
    </source>
</evidence>
<dbReference type="AlphaFoldDB" id="A0A6A6X6S6"/>
<sequence>MHFKTLTLVALSAAAVSAQSDPAQFSVLSVLRTAIPSESISSALAHPQEFASELASSLSAGNVPSWYQALPSDVKSYLPLLYPASTAAETTAYSTAVPTSTPVLKSTVSSFSPTITSAAVTASISSGTVIPGNSTVISTVSSATLRSTGGANSESPTTGVSTAGAPRMTAVLGAGVAGVVGLFGMFAL</sequence>
<dbReference type="EMBL" id="MU002010">
    <property type="protein sequence ID" value="KAF2791627.1"/>
    <property type="molecule type" value="Genomic_DNA"/>
</dbReference>
<reference evidence="2" key="1">
    <citation type="journal article" date="2020" name="Stud. Mycol.">
        <title>101 Dothideomycetes genomes: a test case for predicting lifestyles and emergence of pathogens.</title>
        <authorList>
            <person name="Haridas S."/>
            <person name="Albert R."/>
            <person name="Binder M."/>
            <person name="Bloem J."/>
            <person name="Labutti K."/>
            <person name="Salamov A."/>
            <person name="Andreopoulos B."/>
            <person name="Baker S."/>
            <person name="Barry K."/>
            <person name="Bills G."/>
            <person name="Bluhm B."/>
            <person name="Cannon C."/>
            <person name="Castanera R."/>
            <person name="Culley D."/>
            <person name="Daum C."/>
            <person name="Ezra D."/>
            <person name="Gonzalez J."/>
            <person name="Henrissat B."/>
            <person name="Kuo A."/>
            <person name="Liang C."/>
            <person name="Lipzen A."/>
            <person name="Lutzoni F."/>
            <person name="Magnuson J."/>
            <person name="Mondo S."/>
            <person name="Nolan M."/>
            <person name="Ohm R."/>
            <person name="Pangilinan J."/>
            <person name="Park H.-J."/>
            <person name="Ramirez L."/>
            <person name="Alfaro M."/>
            <person name="Sun H."/>
            <person name="Tritt A."/>
            <person name="Yoshinaga Y."/>
            <person name="Zwiers L.-H."/>
            <person name="Turgeon B."/>
            <person name="Goodwin S."/>
            <person name="Spatafora J."/>
            <person name="Crous P."/>
            <person name="Grigoriev I."/>
        </authorList>
    </citation>
    <scope>NUCLEOTIDE SEQUENCE</scope>
    <source>
        <strain evidence="2">CBS 109.77</strain>
    </source>
</reference>
<protein>
    <submittedName>
        <fullName evidence="2">Uncharacterized protein</fullName>
    </submittedName>
</protein>
<evidence type="ECO:0000313" key="2">
    <source>
        <dbReference type="EMBL" id="KAF2791627.1"/>
    </source>
</evidence>
<proteinExistence type="predicted"/>
<feature type="signal peptide" evidence="1">
    <location>
        <begin position="1"/>
        <end position="18"/>
    </location>
</feature>